<comment type="catalytic activity">
    <reaction evidence="11 12">
        <text>uridine(1498) in 16S rRNA + S-adenosyl-L-methionine = N(3)-methyluridine(1498) in 16S rRNA + S-adenosyl-L-homocysteine + H(+)</text>
        <dbReference type="Rhea" id="RHEA:42920"/>
        <dbReference type="Rhea" id="RHEA-COMP:10283"/>
        <dbReference type="Rhea" id="RHEA-COMP:10284"/>
        <dbReference type="ChEBI" id="CHEBI:15378"/>
        <dbReference type="ChEBI" id="CHEBI:57856"/>
        <dbReference type="ChEBI" id="CHEBI:59789"/>
        <dbReference type="ChEBI" id="CHEBI:65315"/>
        <dbReference type="ChEBI" id="CHEBI:74502"/>
        <dbReference type="EC" id="2.1.1.193"/>
    </reaction>
</comment>
<evidence type="ECO:0000256" key="4">
    <source>
        <dbReference type="ARBA" id="ARBA00013673"/>
    </source>
</evidence>
<keyword evidence="8 12" id="KW-0808">Transferase</keyword>
<evidence type="ECO:0000256" key="5">
    <source>
        <dbReference type="ARBA" id="ARBA00022490"/>
    </source>
</evidence>
<dbReference type="InterPro" id="IPR029028">
    <property type="entry name" value="Alpha/beta_knot_MTases"/>
</dbReference>
<name>A0A3E4F7K2_9FIRM</name>
<reference evidence="15 16" key="1">
    <citation type="submission" date="2018-08" db="EMBL/GenBank/DDBJ databases">
        <title>A genome reference for cultivated species of the human gut microbiota.</title>
        <authorList>
            <person name="Zou Y."/>
            <person name="Xue W."/>
            <person name="Luo G."/>
        </authorList>
    </citation>
    <scope>NUCLEOTIDE SEQUENCE [LARGE SCALE GENOMIC DNA]</scope>
    <source>
        <strain evidence="15 16">TM09-19AC</strain>
    </source>
</reference>
<comment type="function">
    <text evidence="10 12">Specifically methylates the N3 position of the uracil ring of uridine 1498 (m3U1498) in 16S rRNA. Acts on the fully assembled 30S ribosomal subunit.</text>
</comment>
<dbReference type="Gene3D" id="2.40.240.20">
    <property type="entry name" value="Hypothetical PUA domain-like, domain 1"/>
    <property type="match status" value="1"/>
</dbReference>
<evidence type="ECO:0000256" key="6">
    <source>
        <dbReference type="ARBA" id="ARBA00022552"/>
    </source>
</evidence>
<dbReference type="InterPro" id="IPR029026">
    <property type="entry name" value="tRNA_m1G_MTases_N"/>
</dbReference>
<comment type="similarity">
    <text evidence="2 12">Belongs to the RNA methyltransferase RsmE family.</text>
</comment>
<dbReference type="PANTHER" id="PTHR30027">
    <property type="entry name" value="RIBOSOMAL RNA SMALL SUBUNIT METHYLTRANSFERASE E"/>
    <property type="match status" value="1"/>
</dbReference>
<sequence length="248" mass="27483">MQHFFVDASQVSEETIRIEGSDVNHMKNVLRMRIGEEVTVSDGQGKEYLCQVRDFEEEQVQLKIVETKASDTELPSKIYLFQGLPKQEKMELIVQKCVELGIYAVVPVSMKRCVVKLDAKKGAKKVERWNTIAASAAKQSGRGIVPEVTSVKTYKEALEMAKDLDVVLVPYECAEGMDHTKELIQSIKPGQSVGIFIGPEGGFDPDEIALACETGGQVITLGKRILRTETAGLALLSVLMFQLEQVTY</sequence>
<evidence type="ECO:0000259" key="13">
    <source>
        <dbReference type="Pfam" id="PF04452"/>
    </source>
</evidence>
<dbReference type="InterPro" id="IPR006700">
    <property type="entry name" value="RsmE"/>
</dbReference>
<comment type="caution">
    <text evidence="15">The sequence shown here is derived from an EMBL/GenBank/DDBJ whole genome shotgun (WGS) entry which is preliminary data.</text>
</comment>
<evidence type="ECO:0000256" key="12">
    <source>
        <dbReference type="PIRNR" id="PIRNR015601"/>
    </source>
</evidence>
<protein>
    <recommendedName>
        <fullName evidence="4 12">Ribosomal RNA small subunit methyltransferase E</fullName>
        <ecNumber evidence="3 12">2.1.1.193</ecNumber>
    </recommendedName>
</protein>
<evidence type="ECO:0000256" key="9">
    <source>
        <dbReference type="ARBA" id="ARBA00022691"/>
    </source>
</evidence>
<dbReference type="InterPro" id="IPR015947">
    <property type="entry name" value="PUA-like_sf"/>
</dbReference>
<evidence type="ECO:0000313" key="16">
    <source>
        <dbReference type="Proteomes" id="UP000260664"/>
    </source>
</evidence>
<dbReference type="GO" id="GO:0070042">
    <property type="term" value="F:rRNA (uridine-N3-)-methyltransferase activity"/>
    <property type="evidence" value="ECO:0007669"/>
    <property type="project" value="TreeGrafter"/>
</dbReference>
<dbReference type="Pfam" id="PF04452">
    <property type="entry name" value="Methyltrans_RNA"/>
    <property type="match status" value="1"/>
</dbReference>
<dbReference type="Proteomes" id="UP000260664">
    <property type="component" value="Unassembled WGS sequence"/>
</dbReference>
<dbReference type="GO" id="GO:0070475">
    <property type="term" value="P:rRNA base methylation"/>
    <property type="evidence" value="ECO:0007669"/>
    <property type="project" value="TreeGrafter"/>
</dbReference>
<feature type="domain" description="Ribosomal RNA small subunit methyltransferase E methyltransferase" evidence="13">
    <location>
        <begin position="73"/>
        <end position="240"/>
    </location>
</feature>
<comment type="subcellular location">
    <subcellularLocation>
        <location evidence="1 12">Cytoplasm</location>
    </subcellularLocation>
</comment>
<dbReference type="Pfam" id="PF20260">
    <property type="entry name" value="PUA_4"/>
    <property type="match status" value="1"/>
</dbReference>
<dbReference type="RefSeq" id="WP_117494781.1">
    <property type="nucleotide sequence ID" value="NZ_QSOI01000005.1"/>
</dbReference>
<keyword evidence="5 12" id="KW-0963">Cytoplasm</keyword>
<dbReference type="NCBIfam" id="NF008692">
    <property type="entry name" value="PRK11713.1-5"/>
    <property type="match status" value="1"/>
</dbReference>
<dbReference type="AlphaFoldDB" id="A0A3E4F7K2"/>
<keyword evidence="7 12" id="KW-0489">Methyltransferase</keyword>
<dbReference type="EMBL" id="QSOI01000005">
    <property type="protein sequence ID" value="RGI84989.1"/>
    <property type="molecule type" value="Genomic_DNA"/>
</dbReference>
<evidence type="ECO:0000256" key="7">
    <source>
        <dbReference type="ARBA" id="ARBA00022603"/>
    </source>
</evidence>
<evidence type="ECO:0000256" key="10">
    <source>
        <dbReference type="ARBA" id="ARBA00025699"/>
    </source>
</evidence>
<gene>
    <name evidence="15" type="ORF">DXD84_05910</name>
</gene>
<dbReference type="NCBIfam" id="TIGR00046">
    <property type="entry name" value="RsmE family RNA methyltransferase"/>
    <property type="match status" value="1"/>
</dbReference>
<dbReference type="EC" id="2.1.1.193" evidence="3 12"/>
<evidence type="ECO:0000256" key="11">
    <source>
        <dbReference type="ARBA" id="ARBA00047944"/>
    </source>
</evidence>
<evidence type="ECO:0000313" key="15">
    <source>
        <dbReference type="EMBL" id="RGI84989.1"/>
    </source>
</evidence>
<dbReference type="PIRSF" id="PIRSF015601">
    <property type="entry name" value="MTase_slr0722"/>
    <property type="match status" value="1"/>
</dbReference>
<evidence type="ECO:0000256" key="2">
    <source>
        <dbReference type="ARBA" id="ARBA00005528"/>
    </source>
</evidence>
<dbReference type="InterPro" id="IPR046887">
    <property type="entry name" value="RsmE_PUA-like"/>
</dbReference>
<evidence type="ECO:0000256" key="1">
    <source>
        <dbReference type="ARBA" id="ARBA00004496"/>
    </source>
</evidence>
<accession>A0A3E4F7K2</accession>
<dbReference type="CDD" id="cd18084">
    <property type="entry name" value="RsmE-like"/>
    <property type="match status" value="1"/>
</dbReference>
<dbReference type="PANTHER" id="PTHR30027:SF3">
    <property type="entry name" value="16S RRNA (URACIL(1498)-N(3))-METHYLTRANSFERASE"/>
    <property type="match status" value="1"/>
</dbReference>
<keyword evidence="6 12" id="KW-0698">rRNA processing</keyword>
<dbReference type="SUPFAM" id="SSF75217">
    <property type="entry name" value="alpha/beta knot"/>
    <property type="match status" value="1"/>
</dbReference>
<dbReference type="Gene3D" id="3.40.1280.10">
    <property type="match status" value="1"/>
</dbReference>
<evidence type="ECO:0000256" key="3">
    <source>
        <dbReference type="ARBA" id="ARBA00012328"/>
    </source>
</evidence>
<organism evidence="15 16">
    <name type="scientific">Dorea formicigenerans</name>
    <dbReference type="NCBI Taxonomy" id="39486"/>
    <lineage>
        <taxon>Bacteria</taxon>
        <taxon>Bacillati</taxon>
        <taxon>Bacillota</taxon>
        <taxon>Clostridia</taxon>
        <taxon>Lachnospirales</taxon>
        <taxon>Lachnospiraceae</taxon>
        <taxon>Dorea</taxon>
    </lineage>
</organism>
<dbReference type="GO" id="GO:0005737">
    <property type="term" value="C:cytoplasm"/>
    <property type="evidence" value="ECO:0007669"/>
    <property type="project" value="UniProtKB-SubCell"/>
</dbReference>
<feature type="domain" description="Ribosomal RNA small subunit methyltransferase E PUA-like" evidence="14">
    <location>
        <begin position="18"/>
        <end position="64"/>
    </location>
</feature>
<keyword evidence="9 12" id="KW-0949">S-adenosyl-L-methionine</keyword>
<evidence type="ECO:0000259" key="14">
    <source>
        <dbReference type="Pfam" id="PF20260"/>
    </source>
</evidence>
<proteinExistence type="inferred from homology"/>
<dbReference type="InterPro" id="IPR046886">
    <property type="entry name" value="RsmE_MTase_dom"/>
</dbReference>
<evidence type="ECO:0000256" key="8">
    <source>
        <dbReference type="ARBA" id="ARBA00022679"/>
    </source>
</evidence>
<dbReference type="SUPFAM" id="SSF88697">
    <property type="entry name" value="PUA domain-like"/>
    <property type="match status" value="1"/>
</dbReference>